<evidence type="ECO:0000313" key="1">
    <source>
        <dbReference type="EMBL" id="CAB3410481.1"/>
    </source>
</evidence>
<comment type="caution">
    <text evidence="1">The sequence shown here is derived from an EMBL/GenBank/DDBJ whole genome shotgun (WGS) entry which is preliminary data.</text>
</comment>
<dbReference type="AlphaFoldDB" id="A0A8S1FCL7"/>
<dbReference type="OrthoDB" id="10492442at2759"/>
<keyword evidence="2" id="KW-1185">Reference proteome</keyword>
<accession>A0A8S1FCL7</accession>
<name>A0A8S1FCL7_9PELO</name>
<gene>
    <name evidence="1" type="ORF">CBOVIS_LOCUS12002</name>
</gene>
<dbReference type="EMBL" id="CADEPM010000010">
    <property type="protein sequence ID" value="CAB3410481.1"/>
    <property type="molecule type" value="Genomic_DNA"/>
</dbReference>
<dbReference type="Proteomes" id="UP000494206">
    <property type="component" value="Unassembled WGS sequence"/>
</dbReference>
<evidence type="ECO:0000313" key="2">
    <source>
        <dbReference type="Proteomes" id="UP000494206"/>
    </source>
</evidence>
<proteinExistence type="predicted"/>
<sequence length="96" mass="10920">MTHNHVHFKNVEEKKSSSEIVVNKENDNTFNVQMGILMAEHEYTVSFKIPIATSFNLDKIEKGEIQISNVSLTADDHLGTPFLRDGLHLVRRITAE</sequence>
<protein>
    <submittedName>
        <fullName evidence="1">Uncharacterized protein</fullName>
    </submittedName>
</protein>
<reference evidence="1 2" key="1">
    <citation type="submission" date="2020-04" db="EMBL/GenBank/DDBJ databases">
        <authorList>
            <person name="Laetsch R D."/>
            <person name="Stevens L."/>
            <person name="Kumar S."/>
            <person name="Blaxter L. M."/>
        </authorList>
    </citation>
    <scope>NUCLEOTIDE SEQUENCE [LARGE SCALE GENOMIC DNA]</scope>
</reference>
<dbReference type="InterPro" id="IPR026794">
    <property type="entry name" value="ADISSP"/>
</dbReference>
<dbReference type="Pfam" id="PF15006">
    <property type="entry name" value="DUF4517"/>
    <property type="match status" value="1"/>
</dbReference>
<organism evidence="1 2">
    <name type="scientific">Caenorhabditis bovis</name>
    <dbReference type="NCBI Taxonomy" id="2654633"/>
    <lineage>
        <taxon>Eukaryota</taxon>
        <taxon>Metazoa</taxon>
        <taxon>Ecdysozoa</taxon>
        <taxon>Nematoda</taxon>
        <taxon>Chromadorea</taxon>
        <taxon>Rhabditida</taxon>
        <taxon>Rhabditina</taxon>
        <taxon>Rhabditomorpha</taxon>
        <taxon>Rhabditoidea</taxon>
        <taxon>Rhabditidae</taxon>
        <taxon>Peloderinae</taxon>
        <taxon>Caenorhabditis</taxon>
    </lineage>
</organism>